<evidence type="ECO:0000313" key="2">
    <source>
        <dbReference type="EMBL" id="KAJ1181915.1"/>
    </source>
</evidence>
<name>A0AAV7TYS2_PLEWA</name>
<evidence type="ECO:0000313" key="3">
    <source>
        <dbReference type="Proteomes" id="UP001066276"/>
    </source>
</evidence>
<organism evidence="2 3">
    <name type="scientific">Pleurodeles waltl</name>
    <name type="common">Iberian ribbed newt</name>
    <dbReference type="NCBI Taxonomy" id="8319"/>
    <lineage>
        <taxon>Eukaryota</taxon>
        <taxon>Metazoa</taxon>
        <taxon>Chordata</taxon>
        <taxon>Craniata</taxon>
        <taxon>Vertebrata</taxon>
        <taxon>Euteleostomi</taxon>
        <taxon>Amphibia</taxon>
        <taxon>Batrachia</taxon>
        <taxon>Caudata</taxon>
        <taxon>Salamandroidea</taxon>
        <taxon>Salamandridae</taxon>
        <taxon>Pleurodelinae</taxon>
        <taxon>Pleurodeles</taxon>
    </lineage>
</organism>
<feature type="compositionally biased region" description="Polar residues" evidence="1">
    <location>
        <begin position="95"/>
        <end position="106"/>
    </location>
</feature>
<dbReference type="Proteomes" id="UP001066276">
    <property type="component" value="Chromosome 3_2"/>
</dbReference>
<feature type="compositionally biased region" description="Polar residues" evidence="1">
    <location>
        <begin position="132"/>
        <end position="145"/>
    </location>
</feature>
<feature type="region of interest" description="Disordered" evidence="1">
    <location>
        <begin position="132"/>
        <end position="186"/>
    </location>
</feature>
<feature type="compositionally biased region" description="Polar residues" evidence="1">
    <location>
        <begin position="18"/>
        <end position="30"/>
    </location>
</feature>
<proteinExistence type="predicted"/>
<sequence length="186" mass="19452">MSALTSPLRHRQHRPISNMGSAPDQATSPRAGSRIPPTPSVGHSFTARGASPPLPHQAARPPTAPPVQALCHLLSLTRPTTAKSRPPYRPHYTRSLVSATAGSRRSASIFSLQAQKTPGAQLHRSRVQLLTPPQTLSAAANNVVTTRPPDQGTGEPGPRSDLTAERPPGTSVSQQAPPAAANTSST</sequence>
<reference evidence="2" key="1">
    <citation type="journal article" date="2022" name="bioRxiv">
        <title>Sequencing and chromosome-scale assembly of the giantPleurodeles waltlgenome.</title>
        <authorList>
            <person name="Brown T."/>
            <person name="Elewa A."/>
            <person name="Iarovenko S."/>
            <person name="Subramanian E."/>
            <person name="Araus A.J."/>
            <person name="Petzold A."/>
            <person name="Susuki M."/>
            <person name="Suzuki K.-i.T."/>
            <person name="Hayashi T."/>
            <person name="Toyoda A."/>
            <person name="Oliveira C."/>
            <person name="Osipova E."/>
            <person name="Leigh N.D."/>
            <person name="Simon A."/>
            <person name="Yun M.H."/>
        </authorList>
    </citation>
    <scope>NUCLEOTIDE SEQUENCE</scope>
    <source>
        <strain evidence="2">20211129_DDA</strain>
        <tissue evidence="2">Liver</tissue>
    </source>
</reference>
<evidence type="ECO:0000256" key="1">
    <source>
        <dbReference type="SAM" id="MobiDB-lite"/>
    </source>
</evidence>
<comment type="caution">
    <text evidence="2">The sequence shown here is derived from an EMBL/GenBank/DDBJ whole genome shotgun (WGS) entry which is preliminary data.</text>
</comment>
<gene>
    <name evidence="2" type="ORF">NDU88_007114</name>
</gene>
<keyword evidence="3" id="KW-1185">Reference proteome</keyword>
<feature type="region of interest" description="Disordered" evidence="1">
    <location>
        <begin position="1"/>
        <end position="106"/>
    </location>
</feature>
<dbReference type="EMBL" id="JANPWB010000006">
    <property type="protein sequence ID" value="KAJ1181915.1"/>
    <property type="molecule type" value="Genomic_DNA"/>
</dbReference>
<accession>A0AAV7TYS2</accession>
<feature type="compositionally biased region" description="Polar residues" evidence="1">
    <location>
        <begin position="170"/>
        <end position="186"/>
    </location>
</feature>
<dbReference type="AlphaFoldDB" id="A0AAV7TYS2"/>
<protein>
    <submittedName>
        <fullName evidence="2">Uncharacterized protein</fullName>
    </submittedName>
</protein>